<accession>J6HBI8</accession>
<dbReference type="GO" id="GO:0008170">
    <property type="term" value="F:N-methyltransferase activity"/>
    <property type="evidence" value="ECO:0007669"/>
    <property type="project" value="InterPro"/>
</dbReference>
<evidence type="ECO:0000256" key="4">
    <source>
        <dbReference type="RuleBase" id="RU362026"/>
    </source>
</evidence>
<gene>
    <name evidence="6" type="ORF">HMPREF1143_1728</name>
</gene>
<organism evidence="6 7">
    <name type="scientific">Peptoanaerobacter stomatis</name>
    <dbReference type="NCBI Taxonomy" id="796937"/>
    <lineage>
        <taxon>Bacteria</taxon>
        <taxon>Bacillati</taxon>
        <taxon>Bacillota</taxon>
        <taxon>Clostridia</taxon>
        <taxon>Peptostreptococcales</taxon>
        <taxon>Filifactoraceae</taxon>
        <taxon>Peptoanaerobacter</taxon>
    </lineage>
</organism>
<dbReference type="SUPFAM" id="SSF53335">
    <property type="entry name" value="S-adenosyl-L-methionine-dependent methyltransferases"/>
    <property type="match status" value="1"/>
</dbReference>
<reference evidence="6 7" key="1">
    <citation type="submission" date="2012-07" db="EMBL/GenBank/DDBJ databases">
        <authorList>
            <person name="Durkin A.S."/>
            <person name="McCorrison J."/>
            <person name="Torralba M."/>
            <person name="Gillis M."/>
            <person name="Methe B."/>
            <person name="Sutton G."/>
            <person name="Nelson K.E."/>
        </authorList>
    </citation>
    <scope>NUCLEOTIDE SEQUENCE [LARGE SCALE GENOMIC DNA]</scope>
    <source>
        <strain evidence="6 7">OBRC8</strain>
    </source>
</reference>
<protein>
    <recommendedName>
        <fullName evidence="4">Methyltransferase</fullName>
        <ecNumber evidence="4">2.1.1.-</ecNumber>
    </recommendedName>
</protein>
<dbReference type="AlphaFoldDB" id="J6HBI8"/>
<keyword evidence="3" id="KW-0680">Restriction system</keyword>
<dbReference type="EMBL" id="ALNK01000021">
    <property type="protein sequence ID" value="EJU22500.1"/>
    <property type="molecule type" value="Genomic_DNA"/>
</dbReference>
<evidence type="ECO:0000313" key="6">
    <source>
        <dbReference type="EMBL" id="EJU22500.1"/>
    </source>
</evidence>
<dbReference type="InterPro" id="IPR001091">
    <property type="entry name" value="RM_Methyltransferase"/>
</dbReference>
<dbReference type="REBASE" id="124977">
    <property type="entry name" value="M.PbaOBRC8ORF1728P"/>
</dbReference>
<evidence type="ECO:0000256" key="3">
    <source>
        <dbReference type="ARBA" id="ARBA00022747"/>
    </source>
</evidence>
<sequence length="235" mass="27346">MMKDIPDKSIDLILCDLPYGKTNCKWDIIIPFEPLWAQYKRIIKDSRAILLFGSEPFSSHLRLSNIKEYKYDIIWQKTQPTGHLNVKYQPLKSYENISVFYKKPPTYNPQKSYNNSRKTATLQAKINCVKRENERDNIYKTQNIDNCRGYDSTERYPKDVICFAKDKTGMHPTQKPTALLEYLIKTYTNENDIVLDSCMGSGSTGEACLNSNRKFLGIEICENYYNTAVKRLIYG</sequence>
<dbReference type="PRINTS" id="PR00508">
    <property type="entry name" value="S21N4MTFRASE"/>
</dbReference>
<dbReference type="Proteomes" id="UP000005244">
    <property type="component" value="Unassembled WGS sequence"/>
</dbReference>
<dbReference type="PATRIC" id="fig|796941.3.peg.1150"/>
<keyword evidence="2" id="KW-0808">Transferase</keyword>
<dbReference type="InterPro" id="IPR029063">
    <property type="entry name" value="SAM-dependent_MTases_sf"/>
</dbReference>
<dbReference type="GO" id="GO:0003677">
    <property type="term" value="F:DNA binding"/>
    <property type="evidence" value="ECO:0007669"/>
    <property type="project" value="InterPro"/>
</dbReference>
<name>J6HBI8_9FIRM</name>
<feature type="domain" description="DNA methylase N-4/N-6" evidence="5">
    <location>
        <begin position="10"/>
        <end position="229"/>
    </location>
</feature>
<evidence type="ECO:0000313" key="7">
    <source>
        <dbReference type="Proteomes" id="UP000005244"/>
    </source>
</evidence>
<proteinExistence type="inferred from homology"/>
<comment type="similarity">
    <text evidence="4">Belongs to the N(4)/N(6)-methyltransferase family.</text>
</comment>
<keyword evidence="7" id="KW-1185">Reference proteome</keyword>
<evidence type="ECO:0000256" key="2">
    <source>
        <dbReference type="ARBA" id="ARBA00022679"/>
    </source>
</evidence>
<dbReference type="Pfam" id="PF01555">
    <property type="entry name" value="N6_N4_Mtase"/>
    <property type="match status" value="1"/>
</dbReference>
<comment type="caution">
    <text evidence="6">The sequence shown here is derived from an EMBL/GenBank/DDBJ whole genome shotgun (WGS) entry which is preliminary data.</text>
</comment>
<evidence type="ECO:0000256" key="1">
    <source>
        <dbReference type="ARBA" id="ARBA00022603"/>
    </source>
</evidence>
<dbReference type="GO" id="GO:0009307">
    <property type="term" value="P:DNA restriction-modification system"/>
    <property type="evidence" value="ECO:0007669"/>
    <property type="project" value="UniProtKB-KW"/>
</dbReference>
<evidence type="ECO:0000259" key="5">
    <source>
        <dbReference type="Pfam" id="PF01555"/>
    </source>
</evidence>
<keyword evidence="1 6" id="KW-0489">Methyltransferase</keyword>
<dbReference type="Gene3D" id="3.40.50.150">
    <property type="entry name" value="Vaccinia Virus protein VP39"/>
    <property type="match status" value="1"/>
</dbReference>
<dbReference type="EC" id="2.1.1.-" evidence="4"/>
<dbReference type="GO" id="GO:0032259">
    <property type="term" value="P:methylation"/>
    <property type="evidence" value="ECO:0007669"/>
    <property type="project" value="UniProtKB-KW"/>
</dbReference>
<dbReference type="InterPro" id="IPR002941">
    <property type="entry name" value="DNA_methylase_N4/N6"/>
</dbReference>